<dbReference type="Proteomes" id="UP000825258">
    <property type="component" value="Chromosome"/>
</dbReference>
<evidence type="ECO:0000313" key="1">
    <source>
        <dbReference type="EMBL" id="BCY28263.1"/>
    </source>
</evidence>
<dbReference type="SUPFAM" id="SSF55961">
    <property type="entry name" value="Bet v1-like"/>
    <property type="match status" value="1"/>
</dbReference>
<organism evidence="1 2">
    <name type="scientific">Flavobacterium okayamense</name>
    <dbReference type="NCBI Taxonomy" id="2830782"/>
    <lineage>
        <taxon>Bacteria</taxon>
        <taxon>Pseudomonadati</taxon>
        <taxon>Bacteroidota</taxon>
        <taxon>Flavobacteriia</taxon>
        <taxon>Flavobacteriales</taxon>
        <taxon>Flavobacteriaceae</taxon>
        <taxon>Flavobacterium</taxon>
    </lineage>
</organism>
<name>A0ABM7S5F0_9FLAO</name>
<dbReference type="CDD" id="cd07820">
    <property type="entry name" value="SRPBCC_3"/>
    <property type="match status" value="1"/>
</dbReference>
<keyword evidence="2" id="KW-1185">Reference proteome</keyword>
<evidence type="ECO:0000313" key="2">
    <source>
        <dbReference type="Proteomes" id="UP000825258"/>
    </source>
</evidence>
<dbReference type="Gene3D" id="3.30.530.20">
    <property type="match status" value="1"/>
</dbReference>
<protein>
    <recommendedName>
        <fullName evidence="3">Ligand-binding SRPBCC domain-containing protein</fullName>
    </recommendedName>
</protein>
<sequence length="151" mass="17595">MTTIKLHTTINAPIETVFNNCRNIDLHTKSAYQTDEKAIDGKTSGLIKKGETVTWKGKHFGFYVKHQSIISEMQYPSYFVDEQLNGKFKKFKHKHTFKKENNSILMINELVYEVPFGIIGKLFDKLLLKNHLTQFIIQRNKFIKSISEAKQ</sequence>
<gene>
    <name evidence="1" type="ORF">KK2020170_11310</name>
</gene>
<dbReference type="RefSeq" id="WP_221259864.1">
    <property type="nucleotide sequence ID" value="NZ_AP024749.1"/>
</dbReference>
<accession>A0ABM7S5F0</accession>
<dbReference type="EMBL" id="AP024749">
    <property type="protein sequence ID" value="BCY28263.1"/>
    <property type="molecule type" value="Genomic_DNA"/>
</dbReference>
<evidence type="ECO:0008006" key="3">
    <source>
        <dbReference type="Google" id="ProtNLM"/>
    </source>
</evidence>
<reference evidence="1 2" key="1">
    <citation type="submission" date="2021-06" db="EMBL/GenBank/DDBJ databases">
        <title>Whole genome sequences of Flavobacterium sp. KK2020170 and assembly.</title>
        <authorList>
            <person name="Kitahara K."/>
            <person name="Miyoshi S."/>
            <person name="Uesaka K."/>
        </authorList>
    </citation>
    <scope>NUCLEOTIDE SEQUENCE [LARGE SCALE GENOMIC DNA]</scope>
    <source>
        <strain evidence="1 2">KK2020170</strain>
    </source>
</reference>
<dbReference type="InterPro" id="IPR023393">
    <property type="entry name" value="START-like_dom_sf"/>
</dbReference>
<proteinExistence type="predicted"/>